<organism evidence="1 2">
    <name type="scientific">Enterobacter soli</name>
    <dbReference type="NCBI Taxonomy" id="885040"/>
    <lineage>
        <taxon>Bacteria</taxon>
        <taxon>Pseudomonadati</taxon>
        <taxon>Pseudomonadota</taxon>
        <taxon>Gammaproteobacteria</taxon>
        <taxon>Enterobacterales</taxon>
        <taxon>Enterobacteriaceae</taxon>
        <taxon>Enterobacter</taxon>
    </lineage>
</organism>
<evidence type="ECO:0008006" key="3">
    <source>
        <dbReference type="Google" id="ProtNLM"/>
    </source>
</evidence>
<name>A0AAW8HG33_9ENTR</name>
<dbReference type="AlphaFoldDB" id="A0AAW8HG33"/>
<dbReference type="InterPro" id="IPR011990">
    <property type="entry name" value="TPR-like_helical_dom_sf"/>
</dbReference>
<comment type="caution">
    <text evidence="1">The sequence shown here is derived from an EMBL/GenBank/DDBJ whole genome shotgun (WGS) entry which is preliminary data.</text>
</comment>
<sequence length="69" mass="7922">MMTHFELSTLELEHGNYDLALKAIKEQANEGHPSAIKLLAEIYKHGIGIQKDEAEYRRLLHLIEQPTSH</sequence>
<reference evidence="1 2" key="1">
    <citation type="submission" date="2023-08" db="EMBL/GenBank/DDBJ databases">
        <authorList>
            <person name="Dale J."/>
        </authorList>
    </citation>
    <scope>NUCLEOTIDE SEQUENCE [LARGE SCALE GENOMIC DNA]</scope>
    <source>
        <strain evidence="1 2">2023EL-00788</strain>
    </source>
</reference>
<proteinExistence type="predicted"/>
<dbReference type="EMBL" id="JAVDKS010000021">
    <property type="protein sequence ID" value="MDQ2259505.1"/>
    <property type="molecule type" value="Genomic_DNA"/>
</dbReference>
<evidence type="ECO:0000313" key="2">
    <source>
        <dbReference type="Proteomes" id="UP001225042"/>
    </source>
</evidence>
<accession>A0AAW8HG33</accession>
<evidence type="ECO:0000313" key="1">
    <source>
        <dbReference type="EMBL" id="MDQ2259505.1"/>
    </source>
</evidence>
<protein>
    <recommendedName>
        <fullName evidence="3">Tetratricopeptide repeat protein</fullName>
    </recommendedName>
</protein>
<dbReference type="Gene3D" id="1.25.40.10">
    <property type="entry name" value="Tetratricopeptide repeat domain"/>
    <property type="match status" value="1"/>
</dbReference>
<dbReference type="Proteomes" id="UP001225042">
    <property type="component" value="Unassembled WGS sequence"/>
</dbReference>
<dbReference type="SUPFAM" id="SSF81901">
    <property type="entry name" value="HCP-like"/>
    <property type="match status" value="1"/>
</dbReference>
<dbReference type="RefSeq" id="WP_045409107.1">
    <property type="nucleotide sequence ID" value="NZ_JAVDKS010000021.1"/>
</dbReference>
<keyword evidence="2" id="KW-1185">Reference proteome</keyword>
<gene>
    <name evidence="1" type="ORF">RBJ67_25590</name>
</gene>